<name>A0AAU9HBR2_STRTR</name>
<dbReference type="EMBL" id="LR822030">
    <property type="protein sequence ID" value="CAD0156119.1"/>
    <property type="molecule type" value="Genomic_DNA"/>
</dbReference>
<feature type="compositionally biased region" description="Low complexity" evidence="1">
    <location>
        <begin position="34"/>
        <end position="53"/>
    </location>
</feature>
<sequence length="66" mass="6912">MKIKSIVIRVCSLVLLSITFSGALIGSGFKSEKGTTSSSTTSTSKVVKSSAKTKTTERKSAKKAKT</sequence>
<reference evidence="2 3" key="1">
    <citation type="submission" date="2020-06" db="EMBL/GenBank/DDBJ databases">
        <authorList>
            <person name="Chuat V."/>
        </authorList>
    </citation>
    <scope>NUCLEOTIDE SEQUENCE [LARGE SCALE GENOMIC DNA]</scope>
    <source>
        <strain evidence="2">STH_CIRM_1046</strain>
    </source>
</reference>
<evidence type="ECO:0000313" key="3">
    <source>
        <dbReference type="Proteomes" id="UP000509120"/>
    </source>
</evidence>
<dbReference type="Proteomes" id="UP000509120">
    <property type="component" value="Chromosome"/>
</dbReference>
<organism evidence="2 3">
    <name type="scientific">Streptococcus thermophilus</name>
    <dbReference type="NCBI Taxonomy" id="1308"/>
    <lineage>
        <taxon>Bacteria</taxon>
        <taxon>Bacillati</taxon>
        <taxon>Bacillota</taxon>
        <taxon>Bacilli</taxon>
        <taxon>Lactobacillales</taxon>
        <taxon>Streptococcaceae</taxon>
        <taxon>Streptococcus</taxon>
    </lineage>
</organism>
<gene>
    <name evidence="2" type="ORF">STHERMO_1302</name>
</gene>
<dbReference type="AlphaFoldDB" id="A0AAU9HBR2"/>
<evidence type="ECO:0000313" key="2">
    <source>
        <dbReference type="EMBL" id="CAD0156119.1"/>
    </source>
</evidence>
<protein>
    <submittedName>
        <fullName evidence="2">Uncharacterized protein</fullName>
    </submittedName>
</protein>
<proteinExistence type="predicted"/>
<feature type="region of interest" description="Disordered" evidence="1">
    <location>
        <begin position="26"/>
        <end position="66"/>
    </location>
</feature>
<accession>A0AAU9HBR2</accession>
<evidence type="ECO:0000256" key="1">
    <source>
        <dbReference type="SAM" id="MobiDB-lite"/>
    </source>
</evidence>